<dbReference type="Proteomes" id="UP001141806">
    <property type="component" value="Unassembled WGS sequence"/>
</dbReference>
<dbReference type="AlphaFoldDB" id="A0A9Q0GTK9"/>
<dbReference type="EMBL" id="JAMYWD010000012">
    <property type="protein sequence ID" value="KAJ4952433.1"/>
    <property type="molecule type" value="Genomic_DNA"/>
</dbReference>
<protein>
    <submittedName>
        <fullName evidence="1">Uncharacterized protein</fullName>
    </submittedName>
</protein>
<accession>A0A9Q0GTK9</accession>
<name>A0A9Q0GTK9_9MAGN</name>
<keyword evidence="2" id="KW-1185">Reference proteome</keyword>
<sequence>MTKKKLSSFTRPHLLKQQMIDYKILKFHWILETNVLIRWSYVYMRNNGKLHEASVKLEKLKERYPLAKPKSIITWLDCSSTQALCYWYLGLDWSQRILIRSGLVADWLGLVWI</sequence>
<reference evidence="1" key="1">
    <citation type="journal article" date="2023" name="Plant J.">
        <title>The genome of the king protea, Protea cynaroides.</title>
        <authorList>
            <person name="Chang J."/>
            <person name="Duong T.A."/>
            <person name="Schoeman C."/>
            <person name="Ma X."/>
            <person name="Roodt D."/>
            <person name="Barker N."/>
            <person name="Li Z."/>
            <person name="Van de Peer Y."/>
            <person name="Mizrachi E."/>
        </authorList>
    </citation>
    <scope>NUCLEOTIDE SEQUENCE</scope>
    <source>
        <tissue evidence="1">Young leaves</tissue>
    </source>
</reference>
<proteinExistence type="predicted"/>
<evidence type="ECO:0000313" key="1">
    <source>
        <dbReference type="EMBL" id="KAJ4952433.1"/>
    </source>
</evidence>
<organism evidence="1 2">
    <name type="scientific">Protea cynaroides</name>
    <dbReference type="NCBI Taxonomy" id="273540"/>
    <lineage>
        <taxon>Eukaryota</taxon>
        <taxon>Viridiplantae</taxon>
        <taxon>Streptophyta</taxon>
        <taxon>Embryophyta</taxon>
        <taxon>Tracheophyta</taxon>
        <taxon>Spermatophyta</taxon>
        <taxon>Magnoliopsida</taxon>
        <taxon>Proteales</taxon>
        <taxon>Proteaceae</taxon>
        <taxon>Protea</taxon>
    </lineage>
</organism>
<evidence type="ECO:0000313" key="2">
    <source>
        <dbReference type="Proteomes" id="UP001141806"/>
    </source>
</evidence>
<comment type="caution">
    <text evidence="1">The sequence shown here is derived from an EMBL/GenBank/DDBJ whole genome shotgun (WGS) entry which is preliminary data.</text>
</comment>
<gene>
    <name evidence="1" type="ORF">NE237_029265</name>
</gene>